<dbReference type="OrthoDB" id="375150at2759"/>
<feature type="compositionally biased region" description="Low complexity" evidence="1">
    <location>
        <begin position="585"/>
        <end position="594"/>
    </location>
</feature>
<evidence type="ECO:0000259" key="2">
    <source>
        <dbReference type="Pfam" id="PF12879"/>
    </source>
</evidence>
<feature type="compositionally biased region" description="Gly residues" evidence="1">
    <location>
        <begin position="184"/>
        <end position="195"/>
    </location>
</feature>
<feature type="region of interest" description="Disordered" evidence="1">
    <location>
        <begin position="837"/>
        <end position="860"/>
    </location>
</feature>
<dbReference type="Proteomes" id="UP000054561">
    <property type="component" value="Unassembled WGS sequence"/>
</dbReference>
<organism evidence="3 4">
    <name type="scientific">Plasmodium fragile</name>
    <dbReference type="NCBI Taxonomy" id="5857"/>
    <lineage>
        <taxon>Eukaryota</taxon>
        <taxon>Sar</taxon>
        <taxon>Alveolata</taxon>
        <taxon>Apicomplexa</taxon>
        <taxon>Aconoidasida</taxon>
        <taxon>Haemosporida</taxon>
        <taxon>Plasmodiidae</taxon>
        <taxon>Plasmodium</taxon>
        <taxon>Plasmodium (Plasmodium)</taxon>
    </lineage>
</organism>
<dbReference type="Pfam" id="PF12879">
    <property type="entry name" value="SICA_C"/>
    <property type="match status" value="1"/>
</dbReference>
<sequence length="1342" mass="147407">MPYMKCILTNIFMKRIIGQTCLQQPGGTRAFDAAQAFVGTTGTAERNSTCEGKDLQSGDRSKRAEDWTLLYIMERWFQRHKTRLRDGDVGVLGRECKVNISGQAEADKQKELDKFKKTVEDEMQQVGQNMKENITKILNAVKACTDIKCVKGVIQQEMEKEKREKTGASPRDTPEFRATTTDPGTGGAGKSGSPGGSSAKPASPVAPAPAKPVAAKPGPAVTPATVTPGSGTTTTSGGGGGQAGKGDVGGTGKGQNAWEQCLGTKILDWKPREIYVVLPDDDEQWNKVKDVLEEFMEYLEEHNQHFDGFGANCNNAGWSDFGDGNLYKEQRVADMMRCRLMSGALWFANKGGTDEAVNRLRCEVANVFGHLLKKMYCKDKGGYKRGTEYAWETFRNMKSEGTDGAGKMEGPVINSVCTECGYGEHKRNINAINLAIAQWLLKEGKISSEIAQMEKAMPCETYWKDYIKPVATPGQPIKDSVSDQGKEKIKEAQEKMTAEVTKIIEKVQKAADEIKEVAKKIIDDAKKKEQQDVPEVKNADASDKNKGKDVKNADTKDHTDTDKKTQDASSSKLPKQDDKTQEGQTTVSSSTDSSQLGRTDATAGGEHGVGTHGTSTDTKATDSDAKSPGKPTCPASTGTSAGVSISCETTSDEVLGMTPEVTKLLEQDEKERAKAPISPNPSSETGSTTAVDPGDKNTQSEAPSQSPKHVDSSTKEGAQDDKDSTTGETTVAKTAEAVGPQGPSGPAGKHGEAGTTRQGSAVVDGGNDDPPAPLNPPCTWKLDIDDDLWNSVTTGSSTSGPNEVHCTSSENSTQERSCDLKLSPGLIPGLDNVAGGMVPPHPEHKASPPSTVNLGQGGRGPAGPDLTNAVFTATTPVLFFLSALTVALLGYSLWKYFAYLGTKRRRTFRTVRDVRSPPLDEDILQHLQRGDLPPPDYGYTMIRDRQPGRLPAARRGPRPPRVNRRTIIELHLEVFNECEVTEWENVKDDYLKILVEEFAQQFAQDLMRDDHRHNNIVGVSTSDHGLPGNTVSSTDSAGTDPCPPHEHDPDPWSCMENIQLATEPSASNAHDPDPWSCMENMQLATDPCPPNEPDPDPWSCMETTQLATDPCPPNKEHPDRWRCMETIQLERDPCAPNEDDPDPWSCMESIQFDAPQSRAHSNPDHVTSHCTEWINWIDRNKHLLQACTTQPWFLQLTADWTQYYQQHATDAASSEHRTAATMERQKLDLWRQWIAHQHQQMSMYKKEWFQHLLNNVEQETASQNGEVPAVDTDLEVENVMGTEHMLRMKNAPRTQLHKQSYMNKPLTAKTWILILALVIEQCELESSMQEKELYVDDLLETL</sequence>
<dbReference type="VEuPathDB" id="PlasmoDB:AK88_05622"/>
<proteinExistence type="predicted"/>
<feature type="compositionally biased region" description="Polar residues" evidence="1">
    <location>
        <begin position="634"/>
        <end position="649"/>
    </location>
</feature>
<feature type="region of interest" description="Disordered" evidence="1">
    <location>
        <begin position="525"/>
        <end position="818"/>
    </location>
</feature>
<accession>A0A0D9QCH4</accession>
<keyword evidence="4" id="KW-1185">Reference proteome</keyword>
<feature type="compositionally biased region" description="Polar residues" evidence="1">
    <location>
        <begin position="1018"/>
        <end position="1037"/>
    </location>
</feature>
<evidence type="ECO:0000256" key="1">
    <source>
        <dbReference type="SAM" id="MobiDB-lite"/>
    </source>
</evidence>
<feature type="compositionally biased region" description="Gly residues" evidence="1">
    <location>
        <begin position="236"/>
        <end position="253"/>
    </location>
</feature>
<feature type="region of interest" description="Disordered" evidence="1">
    <location>
        <begin position="158"/>
        <end position="255"/>
    </location>
</feature>
<evidence type="ECO:0000313" key="4">
    <source>
        <dbReference type="Proteomes" id="UP000054561"/>
    </source>
</evidence>
<feature type="compositionally biased region" description="Basic and acidic residues" evidence="1">
    <location>
        <begin position="663"/>
        <end position="674"/>
    </location>
</feature>
<evidence type="ECO:0000313" key="3">
    <source>
        <dbReference type="EMBL" id="KJP84745.1"/>
    </source>
</evidence>
<feature type="compositionally biased region" description="Basic and acidic residues" evidence="1">
    <location>
        <begin position="525"/>
        <end position="566"/>
    </location>
</feature>
<feature type="domain" description="Schizont-infected cell agglutination C-terminal" evidence="2">
    <location>
        <begin position="895"/>
        <end position="1008"/>
    </location>
</feature>
<feature type="compositionally biased region" description="Low complexity" evidence="1">
    <location>
        <begin position="211"/>
        <end position="235"/>
    </location>
</feature>
<feature type="compositionally biased region" description="Polar residues" evidence="1">
    <location>
        <begin position="790"/>
        <end position="815"/>
    </location>
</feature>
<dbReference type="GeneID" id="24270936"/>
<dbReference type="EMBL" id="KQ030412">
    <property type="protein sequence ID" value="KJP84745.1"/>
    <property type="molecule type" value="Genomic_DNA"/>
</dbReference>
<reference evidence="3 4" key="1">
    <citation type="submission" date="2014-03" db="EMBL/GenBank/DDBJ databases">
        <title>The Genome Sequence of Plasmodium fragile nilgiri.</title>
        <authorList>
            <consortium name="The Broad Institute Genomics Platform"/>
            <consortium name="The Broad Institute Genome Sequencing Center for Infectious Disease"/>
            <person name="Neafsey D."/>
            <person name="Duraisingh M."/>
            <person name="Young S.K."/>
            <person name="Zeng Q."/>
            <person name="Gargeya S."/>
            <person name="Abouelleil A."/>
            <person name="Alvarado L."/>
            <person name="Chapman S.B."/>
            <person name="Gainer-Dewar J."/>
            <person name="Goldberg J."/>
            <person name="Griggs A."/>
            <person name="Gujja S."/>
            <person name="Hansen M."/>
            <person name="Howarth C."/>
            <person name="Imamovic A."/>
            <person name="Larimer J."/>
            <person name="Pearson M."/>
            <person name="Poon T.W."/>
            <person name="Priest M."/>
            <person name="Roberts A."/>
            <person name="Saif S."/>
            <person name="Shea T."/>
            <person name="Sykes S."/>
            <person name="Wortman J."/>
            <person name="Nusbaum C."/>
            <person name="Birren B."/>
        </authorList>
    </citation>
    <scope>NUCLEOTIDE SEQUENCE [LARGE SCALE GENOMIC DNA]</scope>
    <source>
        <strain evidence="4">nilgiri</strain>
    </source>
</reference>
<protein>
    <recommendedName>
        <fullName evidence="2">Schizont-infected cell agglutination C-terminal domain-containing protein</fullName>
    </recommendedName>
</protein>
<feature type="region of interest" description="Disordered" evidence="1">
    <location>
        <begin position="1018"/>
        <end position="1047"/>
    </location>
</feature>
<name>A0A0D9QCH4_PLAFR</name>
<dbReference type="RefSeq" id="XP_012338647.1">
    <property type="nucleotide sequence ID" value="XM_012483224.1"/>
</dbReference>
<dbReference type="InterPro" id="IPR024288">
    <property type="entry name" value="SICA_C"/>
</dbReference>
<gene>
    <name evidence="3" type="ORF">AK88_05622</name>
</gene>
<feature type="compositionally biased region" description="Basic and acidic residues" evidence="1">
    <location>
        <begin position="708"/>
        <end position="725"/>
    </location>
</feature>
<feature type="compositionally biased region" description="Polar residues" evidence="1">
    <location>
        <begin position="680"/>
        <end position="707"/>
    </location>
</feature>